<dbReference type="Proteomes" id="UP001597296">
    <property type="component" value="Unassembled WGS sequence"/>
</dbReference>
<name>A0ABW5C890_9PROT</name>
<dbReference type="RefSeq" id="WP_377315316.1">
    <property type="nucleotide sequence ID" value="NZ_JBHUIY010000010.1"/>
</dbReference>
<accession>A0ABW5C890</accession>
<dbReference type="EMBL" id="JBHUIY010000010">
    <property type="protein sequence ID" value="MFD2233539.1"/>
    <property type="molecule type" value="Genomic_DNA"/>
</dbReference>
<evidence type="ECO:0000313" key="2">
    <source>
        <dbReference type="Proteomes" id="UP001597296"/>
    </source>
</evidence>
<evidence type="ECO:0000313" key="1">
    <source>
        <dbReference type="EMBL" id="MFD2233539.1"/>
    </source>
</evidence>
<comment type="caution">
    <text evidence="1">The sequence shown here is derived from an EMBL/GenBank/DDBJ whole genome shotgun (WGS) entry which is preliminary data.</text>
</comment>
<keyword evidence="2" id="KW-1185">Reference proteome</keyword>
<protein>
    <recommendedName>
        <fullName evidence="3">Histidine kinase-, DNA gyrase B-, and HSP90-like ATPase</fullName>
    </recommendedName>
</protein>
<gene>
    <name evidence="1" type="ORF">ACFSNB_06950</name>
</gene>
<reference evidence="2" key="1">
    <citation type="journal article" date="2019" name="Int. J. Syst. Evol. Microbiol.">
        <title>The Global Catalogue of Microorganisms (GCM) 10K type strain sequencing project: providing services to taxonomists for standard genome sequencing and annotation.</title>
        <authorList>
            <consortium name="The Broad Institute Genomics Platform"/>
            <consortium name="The Broad Institute Genome Sequencing Center for Infectious Disease"/>
            <person name="Wu L."/>
            <person name="Ma J."/>
        </authorList>
    </citation>
    <scope>NUCLEOTIDE SEQUENCE [LARGE SCALE GENOMIC DNA]</scope>
    <source>
        <strain evidence="2">KCTC 15012</strain>
    </source>
</reference>
<organism evidence="1 2">
    <name type="scientific">Phaeospirillum tilakii</name>
    <dbReference type="NCBI Taxonomy" id="741673"/>
    <lineage>
        <taxon>Bacteria</taxon>
        <taxon>Pseudomonadati</taxon>
        <taxon>Pseudomonadota</taxon>
        <taxon>Alphaproteobacteria</taxon>
        <taxon>Rhodospirillales</taxon>
        <taxon>Rhodospirillaceae</taxon>
        <taxon>Phaeospirillum</taxon>
    </lineage>
</organism>
<evidence type="ECO:0008006" key="3">
    <source>
        <dbReference type="Google" id="ProtNLM"/>
    </source>
</evidence>
<proteinExistence type="predicted"/>
<sequence>MARTCRHGGRPILAPWRQDISSICTTPVPSPVPLATEVAWVCELIRANAHLLNRFLADSAALERLLLQGNFNECLDIIREIESYSGASIWAVENRIAILQRSGGLEAQKEYASLVRMNRTRSDVFGFMVHNISYRAEDSVTAFRFTSFMKDYLDNQPIPKGLNEYLSYRLACLCPNTHDGIASILRHEQVSSPIDLYDTFVDLVQYALTSGQRDVADIFLNEVVALVGEVNDPKLKLALFSAGMLDGDLPLAPMNCSIQYSYYNNDIDLLVCAIEAELPRQPDNIALIYHKAMALTKGENPQWNANSLTEELCQALYSIAKKDEGFGRAVSLAFKLPLIFRTHGWTASVYAYVMRELTSDPFHPSNSGLVSFLDAKYLDPRHCLALGDHGAAYLEQCEAQYGHNEVVDFFRMRLQARQSTLEPCERNFSGYWRMVSEVETAIGGKEYARARQIAEEVEQCGDARAKWWAARYICHCLLAEGDVDGLVGKIVDVCLSNINAIHMLPIEAAAKEISKGKCASGLDASILIHMYLQYFEDRQSEPLLRYAFEDYLDACEVSRPSELRSIYNASTEKMVYFLRYIAKQDVMDLLPCFETSSQVDEERVEICSWLVALDNSSREAYQEEIKEITTSLIVRAGVRLVDRSRIFVDTSGLRRWAEKTIKEDFNRYISFLRAGIGFSDDGFTDAIIGTLEGKPLPSEYLTIPKGEAQAVLTDLVKALLREFLHNPDHGLDSYLSLRIRHGTLAGQLRAPLEDEHLITQKEGTSRAYKPNRYWLDRLTHLDPTNLAKIEKALSDFSKGYDSVIDMLLTKEVHIKTTQKPDGLFQFPLTALHLRAISSAIKEDTDFSKFFDVCMDMFWTQAQVTLDLVRARIDVDMRRLISGLFEALQKAVSSISHWDVVELESATKRAYTAAQEGLTCVVDWFRVVDSASANFQLEHAIAIGIEAVKKIHIGFNPCVCLDIPEVSDIAGTAVTSIADILFIIFDNIYEHSGNRVNPQVDLSVIDLGNSLRFRVVSEVAPGVRTQAKEEKLERIREKVSGDAYKGAVSAEGGTGFPKLRKLAGRHGDDGYHLEFGYLSDQKFLVELTLNFLEVPNERADC</sequence>